<dbReference type="AlphaFoldDB" id="A0AAD4I7Y9"/>
<dbReference type="EMBL" id="JAANER010000005">
    <property type="protein sequence ID" value="KAG9189357.1"/>
    <property type="molecule type" value="Genomic_DNA"/>
</dbReference>
<accession>A0AAD4I7Y9</accession>
<organism evidence="1 2">
    <name type="scientific">Alternaria panax</name>
    <dbReference type="NCBI Taxonomy" id="48097"/>
    <lineage>
        <taxon>Eukaryota</taxon>
        <taxon>Fungi</taxon>
        <taxon>Dikarya</taxon>
        <taxon>Ascomycota</taxon>
        <taxon>Pezizomycotina</taxon>
        <taxon>Dothideomycetes</taxon>
        <taxon>Pleosporomycetidae</taxon>
        <taxon>Pleosporales</taxon>
        <taxon>Pleosporineae</taxon>
        <taxon>Pleosporaceae</taxon>
        <taxon>Alternaria</taxon>
        <taxon>Alternaria sect. Panax</taxon>
    </lineage>
</organism>
<keyword evidence="2" id="KW-1185">Reference proteome</keyword>
<name>A0AAD4I7Y9_9PLEO</name>
<dbReference type="Proteomes" id="UP001199106">
    <property type="component" value="Unassembled WGS sequence"/>
</dbReference>
<protein>
    <submittedName>
        <fullName evidence="1">Uncharacterized protein</fullName>
    </submittedName>
</protein>
<reference evidence="1" key="1">
    <citation type="submission" date="2021-07" db="EMBL/GenBank/DDBJ databases">
        <title>Genome Resource of American Ginseng Black Spot Pathogen Alternaria panax.</title>
        <authorList>
            <person name="Qiu C."/>
            <person name="Wang W."/>
            <person name="Liu Z."/>
        </authorList>
    </citation>
    <scope>NUCLEOTIDE SEQUENCE</scope>
    <source>
        <strain evidence="1">BNCC115425</strain>
    </source>
</reference>
<evidence type="ECO:0000313" key="2">
    <source>
        <dbReference type="Proteomes" id="UP001199106"/>
    </source>
</evidence>
<comment type="caution">
    <text evidence="1">The sequence shown here is derived from an EMBL/GenBank/DDBJ whole genome shotgun (WGS) entry which is preliminary data.</text>
</comment>
<evidence type="ECO:0000313" key="1">
    <source>
        <dbReference type="EMBL" id="KAG9189357.1"/>
    </source>
</evidence>
<sequence>MTPVYLVVITKTTLFSRALYKIVSATTERQTSTYRENKNYFYVNIRIRHPIAKDVRVLKMEVLREDHVLIVEVPIRHATLPLAEVALYKQVDAEFADRRLKKESFEMTCRFDEVDEVEERYQDLSRKMSADIMSRDSRTTWWDVYEYELD</sequence>
<proteinExistence type="predicted"/>
<gene>
    <name evidence="1" type="ORF">G6011_06225</name>
</gene>